<protein>
    <submittedName>
        <fullName evidence="1">Uncharacterized protein</fullName>
    </submittedName>
</protein>
<dbReference type="Proteomes" id="UP000604481">
    <property type="component" value="Unassembled WGS sequence"/>
</dbReference>
<dbReference type="EMBL" id="JADFUA010000003">
    <property type="protein sequence ID" value="MBE9609055.1"/>
    <property type="molecule type" value="Genomic_DNA"/>
</dbReference>
<reference evidence="1 2" key="1">
    <citation type="submission" date="2020-10" db="EMBL/GenBank/DDBJ databases">
        <title>The genome sequence of Chitinilyticum litopenaei 4Y14.</title>
        <authorList>
            <person name="Liu Y."/>
        </authorList>
    </citation>
    <scope>NUCLEOTIDE SEQUENCE [LARGE SCALE GENOMIC DNA]</scope>
    <source>
        <strain evidence="1 2">4Y14</strain>
    </source>
</reference>
<gene>
    <name evidence="1" type="ORF">INR99_06825</name>
</gene>
<proteinExistence type="predicted"/>
<comment type="caution">
    <text evidence="1">The sequence shown here is derived from an EMBL/GenBank/DDBJ whole genome shotgun (WGS) entry which is preliminary data.</text>
</comment>
<evidence type="ECO:0000313" key="1">
    <source>
        <dbReference type="EMBL" id="MBE9609055.1"/>
    </source>
</evidence>
<dbReference type="RefSeq" id="WP_194115578.1">
    <property type="nucleotide sequence ID" value="NZ_JADFUA010000003.1"/>
</dbReference>
<name>A0A8J7FH33_9NEIS</name>
<accession>A0A8J7FH33</accession>
<dbReference type="AlphaFoldDB" id="A0A8J7FH33"/>
<organism evidence="1 2">
    <name type="scientific">Chitinilyticum piscinae</name>
    <dbReference type="NCBI Taxonomy" id="2866724"/>
    <lineage>
        <taxon>Bacteria</taxon>
        <taxon>Pseudomonadati</taxon>
        <taxon>Pseudomonadota</taxon>
        <taxon>Betaproteobacteria</taxon>
        <taxon>Neisseriales</taxon>
        <taxon>Chitinibacteraceae</taxon>
        <taxon>Chitinilyticum</taxon>
    </lineage>
</organism>
<keyword evidence="2" id="KW-1185">Reference proteome</keyword>
<evidence type="ECO:0000313" key="2">
    <source>
        <dbReference type="Proteomes" id="UP000604481"/>
    </source>
</evidence>
<sequence length="303" mass="33833">MAVLMVLAVTAFIPLYLSYRIGVRKYPDGGARMWCCCASWLFIFTAPLSLDTLIGLPYAWAICSEVGGLHRDGATIPSSIYINLDHVIVTGEMRRWLIIRKPEGQKLTINGSEIFDLVVKKHMLLELSMGGRVSRFETLNKSVGKCVPTELNSDMDLPVFSGLKVAGCLLVGDEVQGIEAEVETEGRHVAESKPLILCLRKEFPQQDQLSRCLKMTGNVVRTAPAEVVYEQSKLPFLPKVERFVLSKDGVKMASYGWVNHANRSWLPWLDWPLSVAFPGDCVCRLDPKTPIFWSLLSSNDSLQ</sequence>